<keyword evidence="5 7" id="KW-1133">Transmembrane helix</keyword>
<evidence type="ECO:0000256" key="1">
    <source>
        <dbReference type="ARBA" id="ARBA00004651"/>
    </source>
</evidence>
<dbReference type="CDD" id="cd06261">
    <property type="entry name" value="TM_PBP2"/>
    <property type="match status" value="1"/>
</dbReference>
<feature type="compositionally biased region" description="Basic residues" evidence="8">
    <location>
        <begin position="31"/>
        <end position="43"/>
    </location>
</feature>
<evidence type="ECO:0000256" key="2">
    <source>
        <dbReference type="ARBA" id="ARBA00022448"/>
    </source>
</evidence>
<evidence type="ECO:0000256" key="8">
    <source>
        <dbReference type="SAM" id="MobiDB-lite"/>
    </source>
</evidence>
<keyword evidence="11" id="KW-1185">Reference proteome</keyword>
<feature type="domain" description="ABC transmembrane type-1" evidence="9">
    <location>
        <begin position="96"/>
        <end position="280"/>
    </location>
</feature>
<keyword evidence="2 7" id="KW-0813">Transport</keyword>
<dbReference type="EMBL" id="JBHLUH010000009">
    <property type="protein sequence ID" value="MFC0527632.1"/>
    <property type="molecule type" value="Genomic_DNA"/>
</dbReference>
<keyword evidence="6 7" id="KW-0472">Membrane</keyword>
<sequence length="296" mass="31705">MAQSKTATGAVDAGLSPPARPAPIGRDGRRTGKPKPKAVHRRSRRTRLGATTVLSLMAVWEVAARTGLLPEEVPPVTDIAAWLAENATTAVFWEAVGYTMLQWLVGVSIGVVCGVTLGFAVAMVPLLERLLRLPLEFIRPIPSIVYLPLMLLLFGATSQTAIMVISVGVFFPMLYQTTYGLRGVDPVAVETARVYGLSTVQRIFMVTLPSALPSIATGLRLAVSVALIIAMAVQLTAGVPGLGSRLVAYQTNGVYPAIYGIVATSGLLGLLVVRLFEFVERRMLRWHEPYRPGGAA</sequence>
<proteinExistence type="inferred from homology"/>
<evidence type="ECO:0000256" key="3">
    <source>
        <dbReference type="ARBA" id="ARBA00022475"/>
    </source>
</evidence>
<evidence type="ECO:0000256" key="4">
    <source>
        <dbReference type="ARBA" id="ARBA00022692"/>
    </source>
</evidence>
<dbReference type="InterPro" id="IPR035906">
    <property type="entry name" value="MetI-like_sf"/>
</dbReference>
<feature type="transmembrane region" description="Helical" evidence="7">
    <location>
        <begin position="101"/>
        <end position="124"/>
    </location>
</feature>
<evidence type="ECO:0000313" key="11">
    <source>
        <dbReference type="Proteomes" id="UP001589867"/>
    </source>
</evidence>
<organism evidence="10 11">
    <name type="scientific">Phytohabitans kaempferiae</name>
    <dbReference type="NCBI Taxonomy" id="1620943"/>
    <lineage>
        <taxon>Bacteria</taxon>
        <taxon>Bacillati</taxon>
        <taxon>Actinomycetota</taxon>
        <taxon>Actinomycetes</taxon>
        <taxon>Micromonosporales</taxon>
        <taxon>Micromonosporaceae</taxon>
    </lineage>
</organism>
<feature type="transmembrane region" description="Helical" evidence="7">
    <location>
        <begin position="257"/>
        <end position="276"/>
    </location>
</feature>
<evidence type="ECO:0000256" key="5">
    <source>
        <dbReference type="ARBA" id="ARBA00022989"/>
    </source>
</evidence>
<evidence type="ECO:0000259" key="9">
    <source>
        <dbReference type="PROSITE" id="PS50928"/>
    </source>
</evidence>
<dbReference type="InterPro" id="IPR000515">
    <property type="entry name" value="MetI-like"/>
</dbReference>
<dbReference type="Gene3D" id="1.10.3720.10">
    <property type="entry name" value="MetI-like"/>
    <property type="match status" value="1"/>
</dbReference>
<dbReference type="Proteomes" id="UP001589867">
    <property type="component" value="Unassembled WGS sequence"/>
</dbReference>
<dbReference type="PROSITE" id="PS50928">
    <property type="entry name" value="ABC_TM1"/>
    <property type="match status" value="1"/>
</dbReference>
<dbReference type="RefSeq" id="WP_377247911.1">
    <property type="nucleotide sequence ID" value="NZ_JBHLUH010000009.1"/>
</dbReference>
<comment type="subcellular location">
    <subcellularLocation>
        <location evidence="1 7">Cell membrane</location>
        <topology evidence="1 7">Multi-pass membrane protein</topology>
    </subcellularLocation>
</comment>
<name>A0ABV6LYX0_9ACTN</name>
<accession>A0ABV6LYX0</accession>
<gene>
    <name evidence="10" type="ORF">ACFFIA_08170</name>
</gene>
<feature type="region of interest" description="Disordered" evidence="8">
    <location>
        <begin position="1"/>
        <end position="43"/>
    </location>
</feature>
<dbReference type="PANTHER" id="PTHR30151:SF0">
    <property type="entry name" value="ABC TRANSPORTER PERMEASE PROTEIN MJ0413-RELATED"/>
    <property type="match status" value="1"/>
</dbReference>
<comment type="similarity">
    <text evidence="7">Belongs to the binding-protein-dependent transport system permease family.</text>
</comment>
<evidence type="ECO:0000256" key="7">
    <source>
        <dbReference type="RuleBase" id="RU363032"/>
    </source>
</evidence>
<dbReference type="SUPFAM" id="SSF161098">
    <property type="entry name" value="MetI-like"/>
    <property type="match status" value="1"/>
</dbReference>
<evidence type="ECO:0000313" key="10">
    <source>
        <dbReference type="EMBL" id="MFC0527632.1"/>
    </source>
</evidence>
<comment type="caution">
    <text evidence="10">The sequence shown here is derived from an EMBL/GenBank/DDBJ whole genome shotgun (WGS) entry which is preliminary data.</text>
</comment>
<reference evidence="10 11" key="1">
    <citation type="submission" date="2024-09" db="EMBL/GenBank/DDBJ databases">
        <authorList>
            <person name="Sun Q."/>
            <person name="Mori K."/>
        </authorList>
    </citation>
    <scope>NUCLEOTIDE SEQUENCE [LARGE SCALE GENOMIC DNA]</scope>
    <source>
        <strain evidence="10 11">TBRC 3947</strain>
    </source>
</reference>
<protein>
    <submittedName>
        <fullName evidence="10">ABC transporter permease</fullName>
    </submittedName>
</protein>
<evidence type="ECO:0000256" key="6">
    <source>
        <dbReference type="ARBA" id="ARBA00023136"/>
    </source>
</evidence>
<dbReference type="PANTHER" id="PTHR30151">
    <property type="entry name" value="ALKANE SULFONATE ABC TRANSPORTER-RELATED, MEMBRANE SUBUNIT"/>
    <property type="match status" value="1"/>
</dbReference>
<feature type="transmembrane region" description="Helical" evidence="7">
    <location>
        <begin position="219"/>
        <end position="237"/>
    </location>
</feature>
<dbReference type="Pfam" id="PF00528">
    <property type="entry name" value="BPD_transp_1"/>
    <property type="match status" value="1"/>
</dbReference>
<feature type="transmembrane region" description="Helical" evidence="7">
    <location>
        <begin position="145"/>
        <end position="174"/>
    </location>
</feature>
<keyword evidence="4 7" id="KW-0812">Transmembrane</keyword>
<keyword evidence="3" id="KW-1003">Cell membrane</keyword>